<dbReference type="SUPFAM" id="SSF47413">
    <property type="entry name" value="lambda repressor-like DNA-binding domains"/>
    <property type="match status" value="1"/>
</dbReference>
<dbReference type="GO" id="GO:0000976">
    <property type="term" value="F:transcription cis-regulatory region binding"/>
    <property type="evidence" value="ECO:0007669"/>
    <property type="project" value="TreeGrafter"/>
</dbReference>
<keyword evidence="3" id="KW-0804">Transcription</keyword>
<comment type="caution">
    <text evidence="5">The sequence shown here is derived from an EMBL/GenBank/DDBJ whole genome shotgun (WGS) entry which is preliminary data.</text>
</comment>
<dbReference type="PANTHER" id="PTHR30146:SF109">
    <property type="entry name" value="HTH-TYPE TRANSCRIPTIONAL REGULATOR GALS"/>
    <property type="match status" value="1"/>
</dbReference>
<feature type="non-terminal residue" evidence="5">
    <location>
        <position position="183"/>
    </location>
</feature>
<accession>A0A3M2INI2</accession>
<dbReference type="Gene3D" id="3.40.50.2300">
    <property type="match status" value="2"/>
</dbReference>
<proteinExistence type="predicted"/>
<dbReference type="PRINTS" id="PR00036">
    <property type="entry name" value="HTHLACI"/>
</dbReference>
<dbReference type="SUPFAM" id="SSF53822">
    <property type="entry name" value="Periplasmic binding protein-like I"/>
    <property type="match status" value="1"/>
</dbReference>
<dbReference type="InterPro" id="IPR028082">
    <property type="entry name" value="Peripla_BP_I"/>
</dbReference>
<name>A0A3M2INI2_9CELL</name>
<keyword evidence="1" id="KW-0805">Transcription regulation</keyword>
<evidence type="ECO:0000313" key="6">
    <source>
        <dbReference type="Proteomes" id="UP000269289"/>
    </source>
</evidence>
<evidence type="ECO:0000256" key="1">
    <source>
        <dbReference type="ARBA" id="ARBA00023015"/>
    </source>
</evidence>
<dbReference type="RefSeq" id="WP_147463634.1">
    <property type="nucleotide sequence ID" value="NZ_RFFI01000179.1"/>
</dbReference>
<organism evidence="5 6">
    <name type="scientific">Cellulomonas triticagri</name>
    <dbReference type="NCBI Taxonomy" id="2483352"/>
    <lineage>
        <taxon>Bacteria</taxon>
        <taxon>Bacillati</taxon>
        <taxon>Actinomycetota</taxon>
        <taxon>Actinomycetes</taxon>
        <taxon>Micrococcales</taxon>
        <taxon>Cellulomonadaceae</taxon>
        <taxon>Cellulomonas</taxon>
    </lineage>
</organism>
<dbReference type="Gene3D" id="1.10.260.40">
    <property type="entry name" value="lambda repressor-like DNA-binding domains"/>
    <property type="match status" value="1"/>
</dbReference>
<dbReference type="PROSITE" id="PS50932">
    <property type="entry name" value="HTH_LACI_2"/>
    <property type="match status" value="1"/>
</dbReference>
<evidence type="ECO:0000259" key="4">
    <source>
        <dbReference type="PROSITE" id="PS50932"/>
    </source>
</evidence>
<dbReference type="InterPro" id="IPR010982">
    <property type="entry name" value="Lambda_DNA-bd_dom_sf"/>
</dbReference>
<dbReference type="InterPro" id="IPR000843">
    <property type="entry name" value="HTH_LacI"/>
</dbReference>
<dbReference type="Proteomes" id="UP000269289">
    <property type="component" value="Unassembled WGS sequence"/>
</dbReference>
<dbReference type="PANTHER" id="PTHR30146">
    <property type="entry name" value="LACI-RELATED TRANSCRIPTIONAL REPRESSOR"/>
    <property type="match status" value="1"/>
</dbReference>
<dbReference type="OrthoDB" id="37081at2"/>
<evidence type="ECO:0000313" key="5">
    <source>
        <dbReference type="EMBL" id="RMI03472.1"/>
    </source>
</evidence>
<gene>
    <name evidence="5" type="ORF">EBM89_19430</name>
</gene>
<reference evidence="5 6" key="1">
    <citation type="submission" date="2018-10" db="EMBL/GenBank/DDBJ databases">
        <title>Isolation, diversity and antifungal activity of actinobacteria from wheat.</title>
        <authorList>
            <person name="Han C."/>
        </authorList>
    </citation>
    <scope>NUCLEOTIDE SEQUENCE [LARGE SCALE GENOMIC DNA]</scope>
    <source>
        <strain evidence="5 6">NEAU-YY56</strain>
    </source>
</reference>
<evidence type="ECO:0000256" key="2">
    <source>
        <dbReference type="ARBA" id="ARBA00023125"/>
    </source>
</evidence>
<dbReference type="CDD" id="cd01392">
    <property type="entry name" value="HTH_LacI"/>
    <property type="match status" value="1"/>
</dbReference>
<keyword evidence="2" id="KW-0238">DNA-binding</keyword>
<sequence length="183" mass="18659">MAVTMQDVAAAAGVSVKTVSRVVNDQPHISPDKRERVLAVIADLGYQLNPAARTLRTGRSGVIGLGLPDLREPYYAELAHAVLEQAGRRGLTVLVDPTGGDRERELALLGGRGGGLDGVLLYALGVGADDAAGAALPAVLLGERVGASAPVDVDPAVAAAVAHLVEIGRRRVAVLGADPRPGS</sequence>
<dbReference type="AlphaFoldDB" id="A0A3M2INI2"/>
<dbReference type="PROSITE" id="PS00356">
    <property type="entry name" value="HTH_LACI_1"/>
    <property type="match status" value="1"/>
</dbReference>
<dbReference type="EMBL" id="RFFI01000179">
    <property type="protein sequence ID" value="RMI03472.1"/>
    <property type="molecule type" value="Genomic_DNA"/>
</dbReference>
<keyword evidence="6" id="KW-1185">Reference proteome</keyword>
<feature type="domain" description="HTH lacI-type" evidence="4">
    <location>
        <begin position="3"/>
        <end position="57"/>
    </location>
</feature>
<dbReference type="GO" id="GO:0003700">
    <property type="term" value="F:DNA-binding transcription factor activity"/>
    <property type="evidence" value="ECO:0007669"/>
    <property type="project" value="TreeGrafter"/>
</dbReference>
<dbReference type="Pfam" id="PF00356">
    <property type="entry name" value="LacI"/>
    <property type="match status" value="1"/>
</dbReference>
<protein>
    <submittedName>
        <fullName evidence="5">LacI family transcriptional regulator</fullName>
    </submittedName>
</protein>
<dbReference type="SMART" id="SM00354">
    <property type="entry name" value="HTH_LACI"/>
    <property type="match status" value="1"/>
</dbReference>
<evidence type="ECO:0000256" key="3">
    <source>
        <dbReference type="ARBA" id="ARBA00023163"/>
    </source>
</evidence>